<dbReference type="OrthoDB" id="128594at2759"/>
<sequence length="425" mass="45372">MTAGELNLADLKLDQETFVALQRIQAEAAGSSDPHATPADLAKAAYQVAHGKLHKRIRPGGEDSDNNLGVDPDSLSEDKPPVPTDQASSAMSAAGLGDDATAEPSSSKPGRRAICSFPVKSRFASHKSSLTAALPISIPARSSRGRPRSRSQSVSSKRSTPASSPSSSVQTSSAASKALKDDHSPELVDNTSDVEISRSPEDSSQAIPSAEKDSRDPVPPPTCGKTISEAPAPTTEASPATTKIPDSGHQGSPSHKATLSAEQGDEDEGVTFHDLVALFGSDDEDEDPPRSAQTSSLWLHAGLRAYHLLIVRHQTKTIRPMTRVPAILRSPSGRLCRLHLLVLPWKSVMTADVLVKTLEVILAEMSPRSTSIPVILLAKKLFLHQPRVQVQLVVLETFPRLHDLISPVTKALQLIPAIQVQTKER</sequence>
<evidence type="ECO:0000256" key="1">
    <source>
        <dbReference type="SAM" id="MobiDB-lite"/>
    </source>
</evidence>
<dbReference type="VEuPathDB" id="FungiDB:PC110_g13735"/>
<reference evidence="3 4" key="1">
    <citation type="submission" date="2018-01" db="EMBL/GenBank/DDBJ databases">
        <title>Draft genome of the strawberry crown rot pathogen Phytophthora cactorum.</title>
        <authorList>
            <person name="Armitage A.D."/>
            <person name="Lysoe E."/>
            <person name="Nellist C.F."/>
            <person name="Harrison R.J."/>
            <person name="Brurberg M.B."/>
        </authorList>
    </citation>
    <scope>NUCLEOTIDE SEQUENCE [LARGE SCALE GENOMIC DNA]</scope>
    <source>
        <strain evidence="3 4">10300</strain>
    </source>
</reference>
<evidence type="ECO:0000313" key="3">
    <source>
        <dbReference type="EMBL" id="RAW29901.1"/>
    </source>
</evidence>
<feature type="compositionally biased region" description="Polar residues" evidence="1">
    <location>
        <begin position="249"/>
        <end position="261"/>
    </location>
</feature>
<gene>
    <name evidence="3" type="ORF">PC110_g13735</name>
    <name evidence="2" type="ORF">PC117_g13655</name>
</gene>
<organism evidence="3 4">
    <name type="scientific">Phytophthora cactorum</name>
    <dbReference type="NCBI Taxonomy" id="29920"/>
    <lineage>
        <taxon>Eukaryota</taxon>
        <taxon>Sar</taxon>
        <taxon>Stramenopiles</taxon>
        <taxon>Oomycota</taxon>
        <taxon>Peronosporomycetes</taxon>
        <taxon>Peronosporales</taxon>
        <taxon>Peronosporaceae</taxon>
        <taxon>Phytophthora</taxon>
    </lineage>
</organism>
<dbReference type="Proteomes" id="UP000736787">
    <property type="component" value="Unassembled WGS sequence"/>
</dbReference>
<dbReference type="AlphaFoldDB" id="A0A329RZJ3"/>
<comment type="caution">
    <text evidence="3">The sequence shown here is derived from an EMBL/GenBank/DDBJ whole genome shotgun (WGS) entry which is preliminary data.</text>
</comment>
<dbReference type="EMBL" id="MJFZ01000400">
    <property type="protein sequence ID" value="RAW29901.1"/>
    <property type="molecule type" value="Genomic_DNA"/>
</dbReference>
<keyword evidence="4" id="KW-1185">Reference proteome</keyword>
<accession>A0A329RZJ3</accession>
<feature type="compositionally biased region" description="Low complexity" evidence="1">
    <location>
        <begin position="228"/>
        <end position="242"/>
    </location>
</feature>
<feature type="region of interest" description="Disordered" evidence="1">
    <location>
        <begin position="51"/>
        <end position="266"/>
    </location>
</feature>
<protein>
    <submittedName>
        <fullName evidence="3">Uncharacterized protein</fullName>
    </submittedName>
</protein>
<dbReference type="Proteomes" id="UP000251314">
    <property type="component" value="Unassembled WGS sequence"/>
</dbReference>
<name>A0A329RZJ3_9STRA</name>
<feature type="compositionally biased region" description="Low complexity" evidence="1">
    <location>
        <begin position="150"/>
        <end position="177"/>
    </location>
</feature>
<evidence type="ECO:0000313" key="2">
    <source>
        <dbReference type="EMBL" id="KAG2930737.1"/>
    </source>
</evidence>
<proteinExistence type="predicted"/>
<dbReference type="EMBL" id="RCMK01000405">
    <property type="protein sequence ID" value="KAG2930737.1"/>
    <property type="molecule type" value="Genomic_DNA"/>
</dbReference>
<evidence type="ECO:0000313" key="4">
    <source>
        <dbReference type="Proteomes" id="UP000251314"/>
    </source>
</evidence>
<reference evidence="2" key="2">
    <citation type="submission" date="2018-10" db="EMBL/GenBank/DDBJ databases">
        <title>Effector identification in a new, highly contiguous assembly of the strawberry crown rot pathogen Phytophthora cactorum.</title>
        <authorList>
            <person name="Armitage A.D."/>
            <person name="Nellist C.F."/>
            <person name="Bates H."/>
            <person name="Vickerstaff R.J."/>
            <person name="Harrison R.J."/>
        </authorList>
    </citation>
    <scope>NUCLEOTIDE SEQUENCE</scope>
    <source>
        <strain evidence="2">4040</strain>
    </source>
</reference>